<organism evidence="2 3">
    <name type="scientific">Amazona aestiva</name>
    <name type="common">Blue-fronted Amazon parrot</name>
    <dbReference type="NCBI Taxonomy" id="12930"/>
    <lineage>
        <taxon>Eukaryota</taxon>
        <taxon>Metazoa</taxon>
        <taxon>Chordata</taxon>
        <taxon>Craniata</taxon>
        <taxon>Vertebrata</taxon>
        <taxon>Euteleostomi</taxon>
        <taxon>Archelosauria</taxon>
        <taxon>Archosauria</taxon>
        <taxon>Dinosauria</taxon>
        <taxon>Saurischia</taxon>
        <taxon>Theropoda</taxon>
        <taxon>Coelurosauria</taxon>
        <taxon>Aves</taxon>
        <taxon>Neognathae</taxon>
        <taxon>Neoaves</taxon>
        <taxon>Telluraves</taxon>
        <taxon>Australaves</taxon>
        <taxon>Psittaciformes</taxon>
        <taxon>Psittacidae</taxon>
        <taxon>Amazona</taxon>
    </lineage>
</organism>
<sequence length="161" mass="17723">MLLEEVSSRETLGFGPEIAADNPYTLQVTPEKEDEDGARETARSALDSGNPNAQSICCKYPCDSYRAEVMRQRHDCGGAVELLGGAVQKPTISRNKVKDAYLKSDIFILFGADKRKHGWATFGTDWLLSFMGVNSSPTWWIAKTGNSMKPSKALELTQLCS</sequence>
<comment type="caution">
    <text evidence="2">The sequence shown here is derived from an EMBL/GenBank/DDBJ whole genome shotgun (WGS) entry which is preliminary data.</text>
</comment>
<keyword evidence="3" id="KW-1185">Reference proteome</keyword>
<dbReference type="AlphaFoldDB" id="A0A0Q3M4Z1"/>
<dbReference type="EMBL" id="LMAW01002749">
    <property type="protein sequence ID" value="KQK77512.1"/>
    <property type="molecule type" value="Genomic_DNA"/>
</dbReference>
<feature type="region of interest" description="Disordered" evidence="1">
    <location>
        <begin position="1"/>
        <end position="50"/>
    </location>
</feature>
<reference evidence="2 3" key="1">
    <citation type="submission" date="2015-10" db="EMBL/GenBank/DDBJ databases">
        <authorList>
            <person name="Gilbert D.G."/>
        </authorList>
    </citation>
    <scope>NUCLEOTIDE SEQUENCE [LARGE SCALE GENOMIC DNA]</scope>
    <source>
        <strain evidence="2">FVVF132</strain>
    </source>
</reference>
<dbReference type="Proteomes" id="UP000051836">
    <property type="component" value="Unassembled WGS sequence"/>
</dbReference>
<evidence type="ECO:0000313" key="3">
    <source>
        <dbReference type="Proteomes" id="UP000051836"/>
    </source>
</evidence>
<gene>
    <name evidence="2" type="ORF">AAES_125318</name>
</gene>
<accession>A0A0Q3M4Z1</accession>
<name>A0A0Q3M4Z1_AMAAE</name>
<protein>
    <submittedName>
        <fullName evidence="2">Uncharacterized protein</fullName>
    </submittedName>
</protein>
<proteinExistence type="predicted"/>
<evidence type="ECO:0000256" key="1">
    <source>
        <dbReference type="SAM" id="MobiDB-lite"/>
    </source>
</evidence>
<evidence type="ECO:0000313" key="2">
    <source>
        <dbReference type="EMBL" id="KQK77512.1"/>
    </source>
</evidence>